<dbReference type="PANTHER" id="PTHR42815:SF2">
    <property type="entry name" value="FAD-BINDING, PUTATIVE (AFU_ORTHOLOGUE AFUA_6G07600)-RELATED"/>
    <property type="match status" value="1"/>
</dbReference>
<evidence type="ECO:0000313" key="2">
    <source>
        <dbReference type="EMBL" id="TCV97975.1"/>
    </source>
</evidence>
<proteinExistence type="predicted"/>
<reference evidence="2 3" key="1">
    <citation type="submission" date="2019-03" db="EMBL/GenBank/DDBJ databases">
        <title>Genomic Encyclopedia of Type Strains, Phase IV (KMG-IV): sequencing the most valuable type-strain genomes for metagenomic binning, comparative biology and taxonomic classification.</title>
        <authorList>
            <person name="Goeker M."/>
        </authorList>
    </citation>
    <scope>NUCLEOTIDE SEQUENCE [LARGE SCALE GENOMIC DNA]</scope>
    <source>
        <strain evidence="2 3">DSM 19580</strain>
    </source>
</reference>
<comment type="caution">
    <text evidence="2">The sequence shown here is derived from an EMBL/GenBank/DDBJ whole genome shotgun (WGS) entry which is preliminary data.</text>
</comment>
<organism evidence="2 3">
    <name type="scientific">Biostraticola tofi</name>
    <dbReference type="NCBI Taxonomy" id="466109"/>
    <lineage>
        <taxon>Bacteria</taxon>
        <taxon>Pseudomonadati</taxon>
        <taxon>Pseudomonadota</taxon>
        <taxon>Gammaproteobacteria</taxon>
        <taxon>Enterobacterales</taxon>
        <taxon>Bruguierivoracaceae</taxon>
        <taxon>Biostraticola</taxon>
    </lineage>
</organism>
<dbReference type="SUPFAM" id="SSF50475">
    <property type="entry name" value="FMN-binding split barrel"/>
    <property type="match status" value="1"/>
</dbReference>
<feature type="domain" description="Pyridoxamine 5'-phosphate oxidase N-terminal" evidence="1">
    <location>
        <begin position="35"/>
        <end position="154"/>
    </location>
</feature>
<dbReference type="PANTHER" id="PTHR42815">
    <property type="entry name" value="FAD-BINDING, PUTATIVE (AFU_ORTHOLOGUE AFUA_6G07600)-RELATED"/>
    <property type="match status" value="1"/>
</dbReference>
<dbReference type="Pfam" id="PF01243">
    <property type="entry name" value="PNPOx_N"/>
    <property type="match status" value="1"/>
</dbReference>
<accession>A0A4R3YXQ6</accession>
<dbReference type="RefSeq" id="WP_131864748.1">
    <property type="nucleotide sequence ID" value="NZ_SMCR01000003.1"/>
</dbReference>
<evidence type="ECO:0000259" key="1">
    <source>
        <dbReference type="Pfam" id="PF01243"/>
    </source>
</evidence>
<dbReference type="InterPro" id="IPR012349">
    <property type="entry name" value="Split_barrel_FMN-bd"/>
</dbReference>
<dbReference type="AlphaFoldDB" id="A0A4R3YXQ6"/>
<dbReference type="Proteomes" id="UP000295719">
    <property type="component" value="Unassembled WGS sequence"/>
</dbReference>
<dbReference type="InterPro" id="IPR011576">
    <property type="entry name" value="Pyridox_Oxase_N"/>
</dbReference>
<sequence>MNIDPQFLLTEPSSLREHYAQPYPAVVQKQIDHIDDYARRLINLSPFIVLGTLGASGIDCSPKGGEPGFVHVEDSKTLLLPDRSGNNRLDGLSNILQNAFVGILFLIPGWAEGFRVNGRARISVDPQLCGRFAQNGHPAKSIIVIDVDEVFIHCGRAITFADLWNSEKQADRSQLPTALEVFKAHVAISAARSDAE</sequence>
<dbReference type="NCBIfam" id="TIGR04025">
    <property type="entry name" value="PPOX_FMN_DR2398"/>
    <property type="match status" value="1"/>
</dbReference>
<gene>
    <name evidence="2" type="ORF">EDC52_10351</name>
</gene>
<keyword evidence="3" id="KW-1185">Reference proteome</keyword>
<dbReference type="Gene3D" id="2.30.110.10">
    <property type="entry name" value="Electron Transport, Fmn-binding Protein, Chain A"/>
    <property type="match status" value="1"/>
</dbReference>
<dbReference type="EMBL" id="SMCR01000003">
    <property type="protein sequence ID" value="TCV97975.1"/>
    <property type="molecule type" value="Genomic_DNA"/>
</dbReference>
<evidence type="ECO:0000313" key="3">
    <source>
        <dbReference type="Proteomes" id="UP000295719"/>
    </source>
</evidence>
<protein>
    <recommendedName>
        <fullName evidence="1">Pyridoxamine 5'-phosphate oxidase N-terminal domain-containing protein</fullName>
    </recommendedName>
</protein>
<name>A0A4R3YXQ6_9GAMM</name>
<dbReference type="OrthoDB" id="9796486at2"/>
<dbReference type="InterPro" id="IPR024029">
    <property type="entry name" value="Pyridox_Oxase_FMN-dep"/>
</dbReference>